<dbReference type="InterPro" id="IPR007248">
    <property type="entry name" value="Mpv17_PMP22"/>
</dbReference>
<evidence type="ECO:0000256" key="6">
    <source>
        <dbReference type="ARBA" id="ARBA00049743"/>
    </source>
</evidence>
<dbReference type="Proteomes" id="UP001651158">
    <property type="component" value="Unassembled WGS sequence"/>
</dbReference>
<reference evidence="9 10" key="1">
    <citation type="journal article" date="2022" name="Front. Cell. Infect. Microbiol.">
        <title>The Genomes of Two Strains of Taenia crassiceps the Animal Model for the Study of Human Cysticercosis.</title>
        <authorList>
            <person name="Bobes R.J."/>
            <person name="Estrada K."/>
            <person name="Rios-Valencia D.G."/>
            <person name="Calderon-Gallegos A."/>
            <person name="de la Torre P."/>
            <person name="Carrero J.C."/>
            <person name="Sanchez-Flores A."/>
            <person name="Laclette J.P."/>
        </authorList>
    </citation>
    <scope>NUCLEOTIDE SEQUENCE [LARGE SCALE GENOMIC DNA]</scope>
    <source>
        <strain evidence="9">WFUcys</strain>
    </source>
</reference>
<comment type="caution">
    <text evidence="9">The sequence shown here is derived from an EMBL/GenBank/DDBJ whole genome shotgun (WGS) entry which is preliminary data.</text>
</comment>
<dbReference type="Pfam" id="PF04117">
    <property type="entry name" value="Mpv17_PMP22"/>
    <property type="match status" value="1"/>
</dbReference>
<dbReference type="PANTHER" id="PTHR11266:SF17">
    <property type="entry name" value="PROTEIN MPV17"/>
    <property type="match status" value="1"/>
</dbReference>
<evidence type="ECO:0000256" key="4">
    <source>
        <dbReference type="ARBA" id="ARBA00022989"/>
    </source>
</evidence>
<organism evidence="9 10">
    <name type="scientific">Taenia crassiceps</name>
    <dbReference type="NCBI Taxonomy" id="6207"/>
    <lineage>
        <taxon>Eukaryota</taxon>
        <taxon>Metazoa</taxon>
        <taxon>Spiralia</taxon>
        <taxon>Lophotrochozoa</taxon>
        <taxon>Platyhelminthes</taxon>
        <taxon>Cestoda</taxon>
        <taxon>Eucestoda</taxon>
        <taxon>Cyclophyllidea</taxon>
        <taxon>Taeniidae</taxon>
        <taxon>Taenia</taxon>
    </lineage>
</organism>
<proteinExistence type="inferred from homology"/>
<comment type="subcellular location">
    <subcellularLocation>
        <location evidence="1">Membrane</location>
        <topology evidence="1">Multi-pass membrane protein</topology>
    </subcellularLocation>
</comment>
<keyword evidence="4 7" id="KW-1133">Transmembrane helix</keyword>
<evidence type="ECO:0000256" key="7">
    <source>
        <dbReference type="RuleBase" id="RU363053"/>
    </source>
</evidence>
<evidence type="ECO:0000313" key="9">
    <source>
        <dbReference type="EMBL" id="KAL5111384.1"/>
    </source>
</evidence>
<feature type="transmembrane region" description="Helical" evidence="7">
    <location>
        <begin position="195"/>
        <end position="213"/>
    </location>
</feature>
<accession>A0ABR4QPJ6</accession>
<name>A0ABR4QPJ6_9CEST</name>
<keyword evidence="5 7" id="KW-0472">Membrane</keyword>
<evidence type="ECO:0000256" key="2">
    <source>
        <dbReference type="ARBA" id="ARBA00006824"/>
    </source>
</evidence>
<protein>
    <recommendedName>
        <fullName evidence="6">Mitochondrial inner membrane protein Mpv17</fullName>
    </recommendedName>
</protein>
<evidence type="ECO:0000256" key="1">
    <source>
        <dbReference type="ARBA" id="ARBA00004141"/>
    </source>
</evidence>
<dbReference type="EMBL" id="JAKROA010000001">
    <property type="protein sequence ID" value="KAL5111384.1"/>
    <property type="molecule type" value="Genomic_DNA"/>
</dbReference>
<feature type="region of interest" description="Disordered" evidence="8">
    <location>
        <begin position="38"/>
        <end position="61"/>
    </location>
</feature>
<sequence length="256" mass="28316">MRQFVPCAGPPNANASASGNLSSIGRAGSRVIDSSHQLGKAWNVDERTPRAPPTSSVNRRTTTDVVGDSVDPLLEFSPRLCLLMQSSSVTMGRHAVLTELHLHRPSHSERIIKNGKICAIVSQLFKLVAVIMGSGDIIAQKIVEKRKWEPSRTVKFGAIGLFAIGPLLNFWYAFLDRTYKGRSVIRTLKMVATDQIVMAPILCSSIIGLAAFTRNWSAEEAKQKLSTSFCSALKKNYMVWPPTQFINFTFVPVHFR</sequence>
<comment type="similarity">
    <text evidence="2 7">Belongs to the peroxisomal membrane protein PXMP2/4 family.</text>
</comment>
<keyword evidence="10" id="KW-1185">Reference proteome</keyword>
<evidence type="ECO:0000256" key="5">
    <source>
        <dbReference type="ARBA" id="ARBA00023136"/>
    </source>
</evidence>
<dbReference type="PANTHER" id="PTHR11266">
    <property type="entry name" value="PEROXISOMAL MEMBRANE PROTEIN 2, PXMP2 MPV17"/>
    <property type="match status" value="1"/>
</dbReference>
<evidence type="ECO:0000313" key="10">
    <source>
        <dbReference type="Proteomes" id="UP001651158"/>
    </source>
</evidence>
<keyword evidence="3 7" id="KW-0812">Transmembrane</keyword>
<feature type="transmembrane region" description="Helical" evidence="7">
    <location>
        <begin position="156"/>
        <end position="175"/>
    </location>
</feature>
<evidence type="ECO:0000256" key="3">
    <source>
        <dbReference type="ARBA" id="ARBA00022692"/>
    </source>
</evidence>
<evidence type="ECO:0000256" key="8">
    <source>
        <dbReference type="SAM" id="MobiDB-lite"/>
    </source>
</evidence>
<gene>
    <name evidence="9" type="ORF">TcWFU_001465</name>
</gene>